<dbReference type="EMBL" id="HBHQ01027216">
    <property type="protein sequence ID" value="CAD9826611.1"/>
    <property type="molecule type" value="Transcribed_RNA"/>
</dbReference>
<protein>
    <recommendedName>
        <fullName evidence="3">C2 domain-containing protein</fullName>
    </recommendedName>
</protein>
<evidence type="ECO:0000313" key="2">
    <source>
        <dbReference type="EMBL" id="CAD9826611.1"/>
    </source>
</evidence>
<name>A0A7S2XTH7_9STRA</name>
<organism evidence="2">
    <name type="scientific">Attheya septentrionalis</name>
    <dbReference type="NCBI Taxonomy" id="420275"/>
    <lineage>
        <taxon>Eukaryota</taxon>
        <taxon>Sar</taxon>
        <taxon>Stramenopiles</taxon>
        <taxon>Ochrophyta</taxon>
        <taxon>Bacillariophyta</taxon>
        <taxon>Coscinodiscophyceae</taxon>
        <taxon>Chaetocerotophycidae</taxon>
        <taxon>Chaetocerotales</taxon>
        <taxon>Attheyaceae</taxon>
        <taxon>Attheya</taxon>
    </lineage>
</organism>
<gene>
    <name evidence="2" type="ORF">ASEP1449_LOCUS18445</name>
</gene>
<evidence type="ECO:0008006" key="3">
    <source>
        <dbReference type="Google" id="ProtNLM"/>
    </source>
</evidence>
<reference evidence="2" key="1">
    <citation type="submission" date="2021-01" db="EMBL/GenBank/DDBJ databases">
        <authorList>
            <person name="Corre E."/>
            <person name="Pelletier E."/>
            <person name="Niang G."/>
            <person name="Scheremetjew M."/>
            <person name="Finn R."/>
            <person name="Kale V."/>
            <person name="Holt S."/>
            <person name="Cochrane G."/>
            <person name="Meng A."/>
            <person name="Brown T."/>
            <person name="Cohen L."/>
        </authorList>
    </citation>
    <scope>NUCLEOTIDE SEQUENCE</scope>
    <source>
        <strain evidence="2">CCMP2084</strain>
    </source>
</reference>
<feature type="transmembrane region" description="Helical" evidence="1">
    <location>
        <begin position="6"/>
        <end position="27"/>
    </location>
</feature>
<keyword evidence="1" id="KW-0812">Transmembrane</keyword>
<accession>A0A7S2XTH7</accession>
<evidence type="ECO:0000256" key="1">
    <source>
        <dbReference type="SAM" id="Phobius"/>
    </source>
</evidence>
<sequence>MISLMDISFFCSLLMKHLFFLFCFVCVHRKRMGWMNMGTSSRQGGTGNSTGKNLHIFVSDMKCRIEMDDAINVSRRNLVRSKYGANPYVTFVSDPACLIKRKRSRLSVIMEKVGFRCGYKVKNKENGSKLRFHNGWPRTRKLNLTTTPNWGDDEIHLTIKRPTTEIIVGSMFYLVLRDFDPNAPNDSVIGTVALNLAALAGTESSQDAQETGMNQLEFTDEPLLYNGRVRGYISFSVFTWWLLDSLKGTQLSAMDDRNKSLRRRPRP</sequence>
<keyword evidence="1" id="KW-1133">Transmembrane helix</keyword>
<keyword evidence="1" id="KW-0472">Membrane</keyword>
<dbReference type="AlphaFoldDB" id="A0A7S2XTH7"/>
<proteinExistence type="predicted"/>